<dbReference type="eggNOG" id="COG1670">
    <property type="taxonomic scope" value="Bacteria"/>
</dbReference>
<keyword evidence="3" id="KW-0808">Transferase</keyword>
<reference evidence="3 4" key="1">
    <citation type="submission" date="2013-01" db="EMBL/GenBank/DDBJ databases">
        <authorList>
            <person name="Fiebig A."/>
            <person name="Goeker M."/>
            <person name="Klenk H.-P.P."/>
        </authorList>
    </citation>
    <scope>NUCLEOTIDE SEQUENCE [LARGE SCALE GENOMIC DNA]</scope>
    <source>
        <strain evidence="3 4">DSM 24838</strain>
    </source>
</reference>
<evidence type="ECO:0000256" key="1">
    <source>
        <dbReference type="SAM" id="MobiDB-lite"/>
    </source>
</evidence>
<dbReference type="PANTHER" id="PTHR43792">
    <property type="entry name" value="GNAT FAMILY, PUTATIVE (AFU_ORTHOLOGUE AFUA_3G00765)-RELATED-RELATED"/>
    <property type="match status" value="1"/>
</dbReference>
<dbReference type="PROSITE" id="PS51186">
    <property type="entry name" value="GNAT"/>
    <property type="match status" value="1"/>
</dbReference>
<dbReference type="Pfam" id="PF13302">
    <property type="entry name" value="Acetyltransf_3"/>
    <property type="match status" value="1"/>
</dbReference>
<dbReference type="InterPro" id="IPR016181">
    <property type="entry name" value="Acyl_CoA_acyltransferase"/>
</dbReference>
<evidence type="ECO:0000313" key="3">
    <source>
        <dbReference type="EMBL" id="KIQ68002.1"/>
    </source>
</evidence>
<dbReference type="EMBL" id="AONG01000018">
    <property type="protein sequence ID" value="KIQ68002.1"/>
    <property type="molecule type" value="Genomic_DNA"/>
</dbReference>
<proteinExistence type="predicted"/>
<evidence type="ECO:0000313" key="4">
    <source>
        <dbReference type="Proteomes" id="UP000035100"/>
    </source>
</evidence>
<comment type="caution">
    <text evidence="3">The sequence shown here is derived from an EMBL/GenBank/DDBJ whole genome shotgun (WGS) entry which is preliminary data.</text>
</comment>
<accession>A0A0D0Q6B6</accession>
<name>A0A0D0Q6B6_9RHOB</name>
<dbReference type="Proteomes" id="UP000035100">
    <property type="component" value="Unassembled WGS sequence"/>
</dbReference>
<dbReference type="PANTHER" id="PTHR43792:SF1">
    <property type="entry name" value="N-ACETYLTRANSFERASE DOMAIN-CONTAINING PROTEIN"/>
    <property type="match status" value="1"/>
</dbReference>
<dbReference type="AlphaFoldDB" id="A0A0D0Q6B6"/>
<feature type="region of interest" description="Disordered" evidence="1">
    <location>
        <begin position="150"/>
        <end position="173"/>
    </location>
</feature>
<evidence type="ECO:0000259" key="2">
    <source>
        <dbReference type="PROSITE" id="PS51186"/>
    </source>
</evidence>
<sequence length="173" mass="19065">MIELLETPRLILRRPEAKDWDAARAFFTSDRAAGIGGPLSEGAAWRAFAAEIGHWAIRGYGMWAVTLRGEDRAVGLVGPWYPVDWPETEVGWMIWDPAIEGTGIATEAAHAAIRHAYDGLGWDTVVSYIDLDNARSIRLAEKLGAVHDPAARVPNPDKPCRVYRHPRPAEDAA</sequence>
<dbReference type="GO" id="GO:0016747">
    <property type="term" value="F:acyltransferase activity, transferring groups other than amino-acyl groups"/>
    <property type="evidence" value="ECO:0007669"/>
    <property type="project" value="InterPro"/>
</dbReference>
<feature type="domain" description="N-acetyltransferase" evidence="2">
    <location>
        <begin position="10"/>
        <end position="170"/>
    </location>
</feature>
<dbReference type="Gene3D" id="3.40.630.30">
    <property type="match status" value="1"/>
</dbReference>
<dbReference type="SUPFAM" id="SSF55729">
    <property type="entry name" value="Acyl-CoA N-acyltransferases (Nat)"/>
    <property type="match status" value="1"/>
</dbReference>
<dbReference type="STRING" id="1123501.Wenmar_03458"/>
<dbReference type="RefSeq" id="WP_018302217.1">
    <property type="nucleotide sequence ID" value="NZ_KB902282.1"/>
</dbReference>
<dbReference type="InterPro" id="IPR000182">
    <property type="entry name" value="GNAT_dom"/>
</dbReference>
<gene>
    <name evidence="3" type="ORF">Wenmar_03458</name>
</gene>
<dbReference type="OrthoDB" id="6293260at2"/>
<protein>
    <submittedName>
        <fullName evidence="3">Acetyltransferase</fullName>
    </submittedName>
</protein>
<keyword evidence="4" id="KW-1185">Reference proteome</keyword>
<organism evidence="3 4">
    <name type="scientific">Wenxinia marina DSM 24838</name>
    <dbReference type="NCBI Taxonomy" id="1123501"/>
    <lineage>
        <taxon>Bacteria</taxon>
        <taxon>Pseudomonadati</taxon>
        <taxon>Pseudomonadota</taxon>
        <taxon>Alphaproteobacteria</taxon>
        <taxon>Rhodobacterales</taxon>
        <taxon>Roseobacteraceae</taxon>
        <taxon>Wenxinia</taxon>
    </lineage>
</organism>
<dbReference type="InterPro" id="IPR051531">
    <property type="entry name" value="N-acetyltransferase"/>
</dbReference>